<proteinExistence type="inferred from homology"/>
<evidence type="ECO:0000256" key="2">
    <source>
        <dbReference type="ARBA" id="ARBA00023015"/>
    </source>
</evidence>
<evidence type="ECO:0000256" key="1">
    <source>
        <dbReference type="ARBA" id="ARBA00009437"/>
    </source>
</evidence>
<dbReference type="Gene3D" id="1.10.10.10">
    <property type="entry name" value="Winged helix-like DNA-binding domain superfamily/Winged helix DNA-binding domain"/>
    <property type="match status" value="1"/>
</dbReference>
<accession>A0A7I7QSV7</accession>
<dbReference type="GO" id="GO:0003677">
    <property type="term" value="F:DNA binding"/>
    <property type="evidence" value="ECO:0007669"/>
    <property type="project" value="UniProtKB-KW"/>
</dbReference>
<gene>
    <name evidence="9" type="ORF">MSEDJ_34800</name>
</gene>
<keyword evidence="10" id="KW-1185">Reference proteome</keyword>
<evidence type="ECO:0000259" key="8">
    <source>
        <dbReference type="PROSITE" id="PS50931"/>
    </source>
</evidence>
<dbReference type="FunFam" id="1.10.10.10:FF:000001">
    <property type="entry name" value="LysR family transcriptional regulator"/>
    <property type="match status" value="1"/>
</dbReference>
<comment type="similarity">
    <text evidence="1">Belongs to the LysR transcriptional regulatory family.</text>
</comment>
<evidence type="ECO:0000256" key="4">
    <source>
        <dbReference type="ARBA" id="ARBA00023159"/>
    </source>
</evidence>
<evidence type="ECO:0000256" key="5">
    <source>
        <dbReference type="ARBA" id="ARBA00023163"/>
    </source>
</evidence>
<evidence type="ECO:0000313" key="9">
    <source>
        <dbReference type="EMBL" id="BBY29384.1"/>
    </source>
</evidence>
<dbReference type="InterPro" id="IPR036390">
    <property type="entry name" value="WH_DNA-bd_sf"/>
</dbReference>
<dbReference type="PROSITE" id="PS50931">
    <property type="entry name" value="HTH_LYSR"/>
    <property type="match status" value="1"/>
</dbReference>
<dbReference type="KEGG" id="msei:MSEDJ_34800"/>
<dbReference type="PRINTS" id="PR00039">
    <property type="entry name" value="HTHLYSR"/>
</dbReference>
<evidence type="ECO:0000313" key="10">
    <source>
        <dbReference type="Proteomes" id="UP000467193"/>
    </source>
</evidence>
<dbReference type="SUPFAM" id="SSF46785">
    <property type="entry name" value="Winged helix' DNA-binding domain"/>
    <property type="match status" value="1"/>
</dbReference>
<dbReference type="InterPro" id="IPR036388">
    <property type="entry name" value="WH-like_DNA-bd_sf"/>
</dbReference>
<dbReference type="EMBL" id="AP022588">
    <property type="protein sequence ID" value="BBY29384.1"/>
    <property type="molecule type" value="Genomic_DNA"/>
</dbReference>
<dbReference type="Proteomes" id="UP000467193">
    <property type="component" value="Chromosome"/>
</dbReference>
<name>A0A7I7QSV7_9MYCO</name>
<organism evidence="9 10">
    <name type="scientific">Mycolicibacterium sediminis</name>
    <dbReference type="NCBI Taxonomy" id="1286180"/>
    <lineage>
        <taxon>Bacteria</taxon>
        <taxon>Bacillati</taxon>
        <taxon>Actinomycetota</taxon>
        <taxon>Actinomycetes</taxon>
        <taxon>Mycobacteriales</taxon>
        <taxon>Mycobacteriaceae</taxon>
        <taxon>Mycolicibacterium</taxon>
    </lineage>
</organism>
<dbReference type="RefSeq" id="WP_246230688.1">
    <property type="nucleotide sequence ID" value="NZ_AP022588.1"/>
</dbReference>
<keyword evidence="5" id="KW-0804">Transcription</keyword>
<dbReference type="InterPro" id="IPR005119">
    <property type="entry name" value="LysR_subst-bd"/>
</dbReference>
<keyword evidence="3" id="KW-0238">DNA-binding</keyword>
<sequence>MGHAPRLDELTLAGLRVCREIALLGSFTAAARSLGYSQPAISRQVAAMEAAAGAPLFVRETRGVRLSAAGTTVVGHAARIMADVESLGRDLEGLADQLTGTLRMGVFPSAAAVLAPRAIAHLGADHPGLSVTLSEGSTPALLRDLRRDRLAVAVIGTGSGLPHYDLDGLTTRRISTADLCVAVWADHRFAEHARTTPVPVGELATERWVVGDGAAGDPQFEAWPTLREPVIAHRAKGWPSRLGMVAAGLGVCVLPELAAASVPAGVVTVLVDDPGWLGRVTLAVTRPEPSAEVRAVLDALATVADGLDAARATAPRRRSRP</sequence>
<evidence type="ECO:0000256" key="3">
    <source>
        <dbReference type="ARBA" id="ARBA00023125"/>
    </source>
</evidence>
<protein>
    <recommendedName>
        <fullName evidence="6">Probable hydrogen peroxide-inducible genes activator</fullName>
    </recommendedName>
</protein>
<dbReference type="AlphaFoldDB" id="A0A7I7QSV7"/>
<comment type="function">
    <text evidence="7">Required for the induction the katG gene for catalase. Involved in the response to hydrogen peroxide.</text>
</comment>
<keyword evidence="2" id="KW-0805">Transcription regulation</keyword>
<keyword evidence="4" id="KW-0010">Activator</keyword>
<reference evidence="9 10" key="1">
    <citation type="journal article" date="2019" name="Emerg. Microbes Infect.">
        <title>Comprehensive subspecies identification of 175 nontuberculous mycobacteria species based on 7547 genomic profiles.</title>
        <authorList>
            <person name="Matsumoto Y."/>
            <person name="Kinjo T."/>
            <person name="Motooka D."/>
            <person name="Nabeya D."/>
            <person name="Jung N."/>
            <person name="Uechi K."/>
            <person name="Horii T."/>
            <person name="Iida T."/>
            <person name="Fujita J."/>
            <person name="Nakamura S."/>
        </authorList>
    </citation>
    <scope>NUCLEOTIDE SEQUENCE [LARGE SCALE GENOMIC DNA]</scope>
    <source>
        <strain evidence="9 10">JCM 17899</strain>
    </source>
</reference>
<dbReference type="SUPFAM" id="SSF53850">
    <property type="entry name" value="Periplasmic binding protein-like II"/>
    <property type="match status" value="1"/>
</dbReference>
<dbReference type="PANTHER" id="PTHR30346:SF29">
    <property type="entry name" value="LYSR SUBSTRATE-BINDING"/>
    <property type="match status" value="1"/>
</dbReference>
<dbReference type="GO" id="GO:0003700">
    <property type="term" value="F:DNA-binding transcription factor activity"/>
    <property type="evidence" value="ECO:0007669"/>
    <property type="project" value="InterPro"/>
</dbReference>
<dbReference type="PANTHER" id="PTHR30346">
    <property type="entry name" value="TRANSCRIPTIONAL DUAL REGULATOR HCAR-RELATED"/>
    <property type="match status" value="1"/>
</dbReference>
<dbReference type="Pfam" id="PF00126">
    <property type="entry name" value="HTH_1"/>
    <property type="match status" value="1"/>
</dbReference>
<feature type="domain" description="HTH lysR-type" evidence="8">
    <location>
        <begin position="10"/>
        <end position="67"/>
    </location>
</feature>
<dbReference type="Pfam" id="PF03466">
    <property type="entry name" value="LysR_substrate"/>
    <property type="match status" value="1"/>
</dbReference>
<dbReference type="InterPro" id="IPR000847">
    <property type="entry name" value="LysR_HTH_N"/>
</dbReference>
<dbReference type="Gene3D" id="3.40.190.10">
    <property type="entry name" value="Periplasmic binding protein-like II"/>
    <property type="match status" value="2"/>
</dbReference>
<evidence type="ECO:0000256" key="7">
    <source>
        <dbReference type="ARBA" id="ARBA00056658"/>
    </source>
</evidence>
<dbReference type="GO" id="GO:0032993">
    <property type="term" value="C:protein-DNA complex"/>
    <property type="evidence" value="ECO:0007669"/>
    <property type="project" value="TreeGrafter"/>
</dbReference>
<evidence type="ECO:0000256" key="6">
    <source>
        <dbReference type="ARBA" id="ARBA00040885"/>
    </source>
</evidence>